<dbReference type="Proteomes" id="UP000601435">
    <property type="component" value="Unassembled WGS sequence"/>
</dbReference>
<proteinExistence type="predicted"/>
<dbReference type="OrthoDB" id="10479793at2759"/>
<sequence>DLSLLSPFSLDLLLHGWQPNVYGVRKTAALRFLVLPRAAQLAVLARRTSPVYKYTLTPKAAANTCSVLSACLCSFYGLQVRGRLHSAEEWPVDALYDSGSDTESSDT</sequence>
<feature type="non-terminal residue" evidence="1">
    <location>
        <position position="107"/>
    </location>
</feature>
<protein>
    <submittedName>
        <fullName evidence="1">Uncharacterized protein</fullName>
    </submittedName>
</protein>
<feature type="non-terminal residue" evidence="1">
    <location>
        <position position="1"/>
    </location>
</feature>
<comment type="caution">
    <text evidence="1">The sequence shown here is derived from an EMBL/GenBank/DDBJ whole genome shotgun (WGS) entry which is preliminary data.</text>
</comment>
<dbReference type="AlphaFoldDB" id="A0A813AZY4"/>
<accession>A0A813AZY4</accession>
<reference evidence="1" key="1">
    <citation type="submission" date="2021-02" db="EMBL/GenBank/DDBJ databases">
        <authorList>
            <person name="Dougan E. K."/>
            <person name="Rhodes N."/>
            <person name="Thang M."/>
            <person name="Chan C."/>
        </authorList>
    </citation>
    <scope>NUCLEOTIDE SEQUENCE</scope>
</reference>
<gene>
    <name evidence="1" type="ORF">SNEC2469_LOCUS29286</name>
</gene>
<evidence type="ECO:0000313" key="2">
    <source>
        <dbReference type="Proteomes" id="UP000601435"/>
    </source>
</evidence>
<keyword evidence="2" id="KW-1185">Reference proteome</keyword>
<dbReference type="EMBL" id="CAJNJA010065520">
    <property type="protein sequence ID" value="CAE7885917.1"/>
    <property type="molecule type" value="Genomic_DNA"/>
</dbReference>
<organism evidence="1 2">
    <name type="scientific">Symbiodinium necroappetens</name>
    <dbReference type="NCBI Taxonomy" id="1628268"/>
    <lineage>
        <taxon>Eukaryota</taxon>
        <taxon>Sar</taxon>
        <taxon>Alveolata</taxon>
        <taxon>Dinophyceae</taxon>
        <taxon>Suessiales</taxon>
        <taxon>Symbiodiniaceae</taxon>
        <taxon>Symbiodinium</taxon>
    </lineage>
</organism>
<name>A0A813AZY4_9DINO</name>
<evidence type="ECO:0000313" key="1">
    <source>
        <dbReference type="EMBL" id="CAE7885917.1"/>
    </source>
</evidence>